<organism evidence="3 4">
    <name type="scientific">Aspergillus taichungensis</name>
    <dbReference type="NCBI Taxonomy" id="482145"/>
    <lineage>
        <taxon>Eukaryota</taxon>
        <taxon>Fungi</taxon>
        <taxon>Dikarya</taxon>
        <taxon>Ascomycota</taxon>
        <taxon>Pezizomycotina</taxon>
        <taxon>Eurotiomycetes</taxon>
        <taxon>Eurotiomycetidae</taxon>
        <taxon>Eurotiales</taxon>
        <taxon>Aspergillaceae</taxon>
        <taxon>Aspergillus</taxon>
        <taxon>Aspergillus subgen. Circumdati</taxon>
    </lineage>
</organism>
<sequence length="645" mass="73610">MSKKDKETKAKGDEVLENLSKIQFPDSVKELIEIARQKYADELKTANDTVSEYMRRNDRTERKFEKQESELLILHQRLADAEEVIKVHEDAQAEATNKCEAEHLKSELRRVHGVVNNKESDLRAAEDRVVEMREHSEKQESLIATLRERAAASKSDARNKEKIITQLEEEMGNLKRELEALEKRKVALQKKRTGRSGSANAEEEPTDEVIELLKVLEDRHVVLQQQLRGLFTLLEGEYAMRRVYERLAKFAVKPRLAICASSNTNSSTSGCTPIIAQGSLEQELMEGTDDESFEYGAAEPMDVTRFGEPLSPYPPPHPEELKKPRIEAEKRPLRKAAGYRTKTTKRFSPGEKKREREADLNPVEEMENIQDKLAVLTLAHPPSSRSLQNWIQNEHGVCQIGARKRRHLNPLPRRPGDEYAYSMQNLNDFLAHINNIRAKKEPVPPTPGLFRRRAGPAPPGPPPTPAAPGLDREPVVQHDLAPEVRKKASIKTPLYLNLPPPPPPRWKALPFSAGRKFKVTHQEWCMACASQLEHELDALQLSPRATVLEYEPDVSFERRPPMAAPHSSKARPAKPLWQYLTLVLFLGFVLWRTTRVDTQSWLEANDLPPTLLQRIQMRRESQNQLLRILDFEMSQRAAADWPIMG</sequence>
<dbReference type="AlphaFoldDB" id="A0A2J5HR79"/>
<feature type="region of interest" description="Disordered" evidence="2">
    <location>
        <begin position="440"/>
        <end position="472"/>
    </location>
</feature>
<dbReference type="OrthoDB" id="4491679at2759"/>
<evidence type="ECO:0000256" key="1">
    <source>
        <dbReference type="SAM" id="Coils"/>
    </source>
</evidence>
<dbReference type="EMBL" id="KZ559555">
    <property type="protein sequence ID" value="PLN79793.1"/>
    <property type="molecule type" value="Genomic_DNA"/>
</dbReference>
<reference evidence="4" key="1">
    <citation type="submission" date="2017-12" db="EMBL/GenBank/DDBJ databases">
        <authorList>
            <consortium name="DOE Joint Genome Institute"/>
            <person name="Mondo S.J."/>
            <person name="Kjaerbolling I."/>
            <person name="Vesth T.C."/>
            <person name="Frisvad J.C."/>
            <person name="Nybo J.L."/>
            <person name="Theobald S."/>
            <person name="Kuo A."/>
            <person name="Bowyer P."/>
            <person name="Matsuda Y."/>
            <person name="Lyhne E.K."/>
            <person name="Kogle M.E."/>
            <person name="Clum A."/>
            <person name="Lipzen A."/>
            <person name="Salamov A."/>
            <person name="Ngan C.Y."/>
            <person name="Daum C."/>
            <person name="Chiniquy J."/>
            <person name="Barry K."/>
            <person name="LaButti K."/>
            <person name="Haridas S."/>
            <person name="Simmons B.A."/>
            <person name="Magnuson J.K."/>
            <person name="Mortensen U.H."/>
            <person name="Larsen T.O."/>
            <person name="Grigoriev I.V."/>
            <person name="Baker S.E."/>
            <person name="Andersen M.R."/>
            <person name="Nordberg H.P."/>
            <person name="Cantor M.N."/>
            <person name="Hua S.X."/>
        </authorList>
    </citation>
    <scope>NUCLEOTIDE SEQUENCE [LARGE SCALE GENOMIC DNA]</scope>
    <source>
        <strain evidence="4">IBT 19404</strain>
    </source>
</reference>
<keyword evidence="4" id="KW-1185">Reference proteome</keyword>
<proteinExistence type="predicted"/>
<gene>
    <name evidence="3" type="ORF">BDW42DRAFT_194923</name>
</gene>
<evidence type="ECO:0000256" key="2">
    <source>
        <dbReference type="SAM" id="MobiDB-lite"/>
    </source>
</evidence>
<dbReference type="Proteomes" id="UP000235023">
    <property type="component" value="Unassembled WGS sequence"/>
</dbReference>
<feature type="coiled-coil region" evidence="1">
    <location>
        <begin position="36"/>
        <end position="191"/>
    </location>
</feature>
<evidence type="ECO:0000313" key="4">
    <source>
        <dbReference type="Proteomes" id="UP000235023"/>
    </source>
</evidence>
<accession>A0A2J5HR79</accession>
<name>A0A2J5HR79_9EURO</name>
<feature type="compositionally biased region" description="Pro residues" evidence="2">
    <location>
        <begin position="456"/>
        <end position="466"/>
    </location>
</feature>
<evidence type="ECO:0000313" key="3">
    <source>
        <dbReference type="EMBL" id="PLN79793.1"/>
    </source>
</evidence>
<protein>
    <submittedName>
        <fullName evidence="3">Uncharacterized protein</fullName>
    </submittedName>
</protein>
<keyword evidence="1" id="KW-0175">Coiled coil</keyword>